<sequence>MGSTGAMMPTFGGSAGSGIFDGLVTSVALVAAEFQAMALMSVEGTRTRNDTSNPLPEV</sequence>
<proteinExistence type="predicted"/>
<organism evidence="1">
    <name type="scientific">freshwater metagenome</name>
    <dbReference type="NCBI Taxonomy" id="449393"/>
    <lineage>
        <taxon>unclassified sequences</taxon>
        <taxon>metagenomes</taxon>
        <taxon>ecological metagenomes</taxon>
    </lineage>
</organism>
<dbReference type="EMBL" id="CAEMXZ010000178">
    <property type="protein sequence ID" value="CAB4324609.1"/>
    <property type="molecule type" value="Genomic_DNA"/>
</dbReference>
<reference evidence="1" key="1">
    <citation type="submission" date="2020-05" db="EMBL/GenBank/DDBJ databases">
        <authorList>
            <person name="Chiriac C."/>
            <person name="Salcher M."/>
            <person name="Ghai R."/>
            <person name="Kavagutti S V."/>
        </authorList>
    </citation>
    <scope>NUCLEOTIDE SEQUENCE</scope>
</reference>
<evidence type="ECO:0000313" key="1">
    <source>
        <dbReference type="EMBL" id="CAB4324609.1"/>
    </source>
</evidence>
<protein>
    <submittedName>
        <fullName evidence="1">Unannotated protein</fullName>
    </submittedName>
</protein>
<gene>
    <name evidence="1" type="ORF">UFOPK1392_02385</name>
</gene>
<name>A0A6J5YLN7_9ZZZZ</name>
<dbReference type="AlphaFoldDB" id="A0A6J5YLN7"/>
<accession>A0A6J5YLN7</accession>